<dbReference type="OrthoDB" id="432970at2759"/>
<dbReference type="GO" id="GO:0008270">
    <property type="term" value="F:zinc ion binding"/>
    <property type="evidence" value="ECO:0007669"/>
    <property type="project" value="UniProtKB-KW"/>
</dbReference>
<proteinExistence type="predicted"/>
<dbReference type="AlphaFoldDB" id="A0A194S9Q9"/>
<dbReference type="Pfam" id="PF01753">
    <property type="entry name" value="zf-MYND"/>
    <property type="match status" value="1"/>
</dbReference>
<evidence type="ECO:0000313" key="8">
    <source>
        <dbReference type="Proteomes" id="UP000053890"/>
    </source>
</evidence>
<evidence type="ECO:0000256" key="4">
    <source>
        <dbReference type="PROSITE-ProRule" id="PRU00134"/>
    </source>
</evidence>
<dbReference type="Gene3D" id="6.10.140.2220">
    <property type="match status" value="1"/>
</dbReference>
<keyword evidence="2 4" id="KW-0863">Zinc-finger</keyword>
<dbReference type="STRING" id="578459.A0A194S9Q9"/>
<accession>A0A194S9Q9</accession>
<dbReference type="Proteomes" id="UP000053890">
    <property type="component" value="Unassembled WGS sequence"/>
</dbReference>
<organism evidence="7 8">
    <name type="scientific">Rhodotorula graminis (strain WP1)</name>
    <dbReference type="NCBI Taxonomy" id="578459"/>
    <lineage>
        <taxon>Eukaryota</taxon>
        <taxon>Fungi</taxon>
        <taxon>Dikarya</taxon>
        <taxon>Basidiomycota</taxon>
        <taxon>Pucciniomycotina</taxon>
        <taxon>Microbotryomycetes</taxon>
        <taxon>Sporidiobolales</taxon>
        <taxon>Sporidiobolaceae</taxon>
        <taxon>Rhodotorula</taxon>
    </lineage>
</organism>
<evidence type="ECO:0000256" key="5">
    <source>
        <dbReference type="SAM" id="MobiDB-lite"/>
    </source>
</evidence>
<evidence type="ECO:0000256" key="2">
    <source>
        <dbReference type="ARBA" id="ARBA00022771"/>
    </source>
</evidence>
<dbReference type="EMBL" id="KQ474074">
    <property type="protein sequence ID" value="KPV77324.1"/>
    <property type="molecule type" value="Genomic_DNA"/>
</dbReference>
<keyword evidence="3" id="KW-0862">Zinc</keyword>
<evidence type="ECO:0000259" key="6">
    <source>
        <dbReference type="PROSITE" id="PS50865"/>
    </source>
</evidence>
<feature type="domain" description="MYND-type" evidence="6">
    <location>
        <begin position="12"/>
        <end position="48"/>
    </location>
</feature>
<name>A0A194S9Q9_RHOGW</name>
<evidence type="ECO:0000256" key="3">
    <source>
        <dbReference type="ARBA" id="ARBA00022833"/>
    </source>
</evidence>
<gene>
    <name evidence="7" type="ORF">RHOBADRAFT_41318</name>
</gene>
<dbReference type="SUPFAM" id="SSF144232">
    <property type="entry name" value="HIT/MYND zinc finger-like"/>
    <property type="match status" value="1"/>
</dbReference>
<dbReference type="GeneID" id="28974305"/>
<protein>
    <recommendedName>
        <fullName evidence="6">MYND-type domain-containing protein</fullName>
    </recommendedName>
</protein>
<keyword evidence="1" id="KW-0479">Metal-binding</keyword>
<dbReference type="RefSeq" id="XP_018273373.1">
    <property type="nucleotide sequence ID" value="XM_018413856.1"/>
</dbReference>
<evidence type="ECO:0000256" key="1">
    <source>
        <dbReference type="ARBA" id="ARBA00022723"/>
    </source>
</evidence>
<reference evidence="7 8" key="1">
    <citation type="journal article" date="2015" name="Front. Microbiol.">
        <title>Genome sequence of the plant growth promoting endophytic yeast Rhodotorula graminis WP1.</title>
        <authorList>
            <person name="Firrincieli A."/>
            <person name="Otillar R."/>
            <person name="Salamov A."/>
            <person name="Schmutz J."/>
            <person name="Khan Z."/>
            <person name="Redman R.S."/>
            <person name="Fleck N.D."/>
            <person name="Lindquist E."/>
            <person name="Grigoriev I.V."/>
            <person name="Doty S.L."/>
        </authorList>
    </citation>
    <scope>NUCLEOTIDE SEQUENCE [LARGE SCALE GENOMIC DNA]</scope>
    <source>
        <strain evidence="7 8">WP1</strain>
    </source>
</reference>
<feature type="region of interest" description="Disordered" evidence="5">
    <location>
        <begin position="237"/>
        <end position="256"/>
    </location>
</feature>
<sequence>MSTSSASFAGLCAVCDKPGSLRCGACKALKFCSPECQSLLWPTHKVLCGRDLDTFFMPPMSPKEITQLERVKDEPVCPDGSNFLTQMDISWPAFADRLRSDAHAEPLGEFLRLDALLTAHRRLGKADKVDPPRVAVSPSPWRIFADKADAWTVRSSSLAHGSNDVEQTATHVVDAIYAGRSPFTVLNAVLRQHLVAATIMYQVVSPTPKLQPAEALALVRLSDKRLVEALRRSDMSDEQRLRLDPALERKSPGDVD</sequence>
<evidence type="ECO:0000313" key="7">
    <source>
        <dbReference type="EMBL" id="KPV77324.1"/>
    </source>
</evidence>
<dbReference type="InterPro" id="IPR002893">
    <property type="entry name" value="Znf_MYND"/>
</dbReference>
<dbReference type="PROSITE" id="PS50865">
    <property type="entry name" value="ZF_MYND_2"/>
    <property type="match status" value="1"/>
</dbReference>
<dbReference type="PROSITE" id="PS01360">
    <property type="entry name" value="ZF_MYND_1"/>
    <property type="match status" value="1"/>
</dbReference>
<keyword evidence="8" id="KW-1185">Reference proteome</keyword>